<feature type="transmembrane region" description="Helical" evidence="2">
    <location>
        <begin position="100"/>
        <end position="123"/>
    </location>
</feature>
<sequence>MAISAYQANPQEQVLREALDVANEHLSIALTVWAFSWFVLELGMTTTTIFFLYRVRTGLSMHDGIFSTIWQILWISVTPPFILMTIIVVDGYITPGTSGVASKIAVGITAKFFTLSLMINLVGQGHIRDKFNRSHMTPPSLSSNIPDAVISEARFAHGIVSVRTANLESRRSVSDTESTRFGSLDAHQRQHEHEEKIEKREVNIGHTNTGCRI</sequence>
<evidence type="ECO:0000313" key="4">
    <source>
        <dbReference type="Proteomes" id="UP000663846"/>
    </source>
</evidence>
<evidence type="ECO:0000313" key="3">
    <source>
        <dbReference type="EMBL" id="CAE6437384.1"/>
    </source>
</evidence>
<accession>A0A8H3AQ28</accession>
<keyword evidence="2" id="KW-0472">Membrane</keyword>
<feature type="transmembrane region" description="Helical" evidence="2">
    <location>
        <begin position="65"/>
        <end position="88"/>
    </location>
</feature>
<evidence type="ECO:0000256" key="1">
    <source>
        <dbReference type="SAM" id="MobiDB-lite"/>
    </source>
</evidence>
<reference evidence="3" key="1">
    <citation type="submission" date="2021-01" db="EMBL/GenBank/DDBJ databases">
        <authorList>
            <person name="Kaushik A."/>
        </authorList>
    </citation>
    <scope>NUCLEOTIDE SEQUENCE</scope>
    <source>
        <strain evidence="3">AG1-1C</strain>
    </source>
</reference>
<comment type="caution">
    <text evidence="3">The sequence shown here is derived from an EMBL/GenBank/DDBJ whole genome shotgun (WGS) entry which is preliminary data.</text>
</comment>
<feature type="region of interest" description="Disordered" evidence="1">
    <location>
        <begin position="171"/>
        <end position="196"/>
    </location>
</feature>
<dbReference type="AlphaFoldDB" id="A0A8H3AQ28"/>
<proteinExistence type="predicted"/>
<feature type="transmembrane region" description="Helical" evidence="2">
    <location>
        <begin position="28"/>
        <end position="53"/>
    </location>
</feature>
<evidence type="ECO:0000256" key="2">
    <source>
        <dbReference type="SAM" id="Phobius"/>
    </source>
</evidence>
<name>A0A8H3AQ28_9AGAM</name>
<dbReference type="Proteomes" id="UP000663846">
    <property type="component" value="Unassembled WGS sequence"/>
</dbReference>
<dbReference type="EMBL" id="CAJMWS010000357">
    <property type="protein sequence ID" value="CAE6437384.1"/>
    <property type="molecule type" value="Genomic_DNA"/>
</dbReference>
<keyword evidence="2" id="KW-1133">Transmembrane helix</keyword>
<organism evidence="3 4">
    <name type="scientific">Rhizoctonia solani</name>
    <dbReference type="NCBI Taxonomy" id="456999"/>
    <lineage>
        <taxon>Eukaryota</taxon>
        <taxon>Fungi</taxon>
        <taxon>Dikarya</taxon>
        <taxon>Basidiomycota</taxon>
        <taxon>Agaricomycotina</taxon>
        <taxon>Agaricomycetes</taxon>
        <taxon>Cantharellales</taxon>
        <taxon>Ceratobasidiaceae</taxon>
        <taxon>Rhizoctonia</taxon>
    </lineage>
</organism>
<feature type="compositionally biased region" description="Basic and acidic residues" evidence="1">
    <location>
        <begin position="186"/>
        <end position="196"/>
    </location>
</feature>
<gene>
    <name evidence="3" type="ORF">RDB_LOCUS122812</name>
</gene>
<protein>
    <submittedName>
        <fullName evidence="3">Uncharacterized protein</fullName>
    </submittedName>
</protein>
<keyword evidence="2" id="KW-0812">Transmembrane</keyword>